<dbReference type="AlphaFoldDB" id="A0A1H4Z0J2"/>
<gene>
    <name evidence="1" type="ORF">SAMN05444164_4171</name>
</gene>
<proteinExistence type="predicted"/>
<accession>A0A1H4Z0J2</accession>
<organism evidence="1 2">
    <name type="scientific">Bradyrhizobium erythrophlei</name>
    <dbReference type="NCBI Taxonomy" id="1437360"/>
    <lineage>
        <taxon>Bacteria</taxon>
        <taxon>Pseudomonadati</taxon>
        <taxon>Pseudomonadota</taxon>
        <taxon>Alphaproteobacteria</taxon>
        <taxon>Hyphomicrobiales</taxon>
        <taxon>Nitrobacteraceae</taxon>
        <taxon>Bradyrhizobium</taxon>
    </lineage>
</organism>
<reference evidence="1 2" key="1">
    <citation type="submission" date="2016-10" db="EMBL/GenBank/DDBJ databases">
        <authorList>
            <person name="de Groot N.N."/>
        </authorList>
    </citation>
    <scope>NUCLEOTIDE SEQUENCE [LARGE SCALE GENOMIC DNA]</scope>
    <source>
        <strain evidence="1 2">MT12</strain>
    </source>
</reference>
<evidence type="ECO:0000313" key="2">
    <source>
        <dbReference type="Proteomes" id="UP000198992"/>
    </source>
</evidence>
<evidence type="ECO:0000313" key="1">
    <source>
        <dbReference type="EMBL" id="SED23385.1"/>
    </source>
</evidence>
<dbReference type="RefSeq" id="WP_092118493.1">
    <property type="nucleotide sequence ID" value="NZ_FNTH01000001.1"/>
</dbReference>
<sequence>MNAIERTEWIKALVKLAVAILRRNDVGGCLDFPEGGRVRSYEFRFNEVARSLRRRLDDDAREATLIVKFDGQKVLGASWTVDGFTKRSFKPGGWEEVLRRYSRPPVLRGIQGAPVDDRPR</sequence>
<dbReference type="OrthoDB" id="9839210at2"/>
<dbReference type="Proteomes" id="UP000198992">
    <property type="component" value="Unassembled WGS sequence"/>
</dbReference>
<name>A0A1H4Z0J2_9BRAD</name>
<protein>
    <submittedName>
        <fullName evidence="1">Uncharacterized protein</fullName>
    </submittedName>
</protein>
<dbReference type="EMBL" id="FNTH01000001">
    <property type="protein sequence ID" value="SED23385.1"/>
    <property type="molecule type" value="Genomic_DNA"/>
</dbReference>